<evidence type="ECO:0000313" key="6">
    <source>
        <dbReference type="EMBL" id="MBO0610600.1"/>
    </source>
</evidence>
<feature type="domain" description="PIN" evidence="5">
    <location>
        <begin position="10"/>
        <end position="119"/>
    </location>
</feature>
<comment type="caution">
    <text evidence="6">The sequence shown here is derived from an EMBL/GenBank/DDBJ whole genome shotgun (WGS) entry which is preliminary data.</text>
</comment>
<protein>
    <submittedName>
        <fullName evidence="6">PIN domain-containing protein</fullName>
    </submittedName>
</protein>
<keyword evidence="7" id="KW-1185">Reference proteome</keyword>
<sequence length="231" mass="25224">MTAADRPRVVLSDANVLFSRVLRDYLLYAADQELITILWSDTILGEMTRHLVGKVDGFTTAQGERLVAGMNRAYPGALVELTEESTVRVAALTLPDEDDRHVLAAAVEGGAEVVCTANLKDFPIAALSELGLEVRHPDEVLTRLVRRRPIEMLAVHRVCVERLKGATDESTIAALRRADAPRTADLIEALLIDDARSRRAAAELSGELDELGFARVPLPRARGGGRAGRRR</sequence>
<dbReference type="EMBL" id="JAFMPK010000047">
    <property type="protein sequence ID" value="MBO0610600.1"/>
    <property type="molecule type" value="Genomic_DNA"/>
</dbReference>
<proteinExistence type="predicted"/>
<keyword evidence="1" id="KW-0540">Nuclease</keyword>
<evidence type="ECO:0000256" key="4">
    <source>
        <dbReference type="ARBA" id="ARBA00022842"/>
    </source>
</evidence>
<evidence type="ECO:0000256" key="2">
    <source>
        <dbReference type="ARBA" id="ARBA00022723"/>
    </source>
</evidence>
<dbReference type="Pfam" id="PF13470">
    <property type="entry name" value="PIN_3"/>
    <property type="match status" value="1"/>
</dbReference>
<accession>A0ABS3IC35</accession>
<organism evidence="6 7">
    <name type="scientific">Myceligenerans salitolerans</name>
    <dbReference type="NCBI Taxonomy" id="1230528"/>
    <lineage>
        <taxon>Bacteria</taxon>
        <taxon>Bacillati</taxon>
        <taxon>Actinomycetota</taxon>
        <taxon>Actinomycetes</taxon>
        <taxon>Micrococcales</taxon>
        <taxon>Promicromonosporaceae</taxon>
        <taxon>Myceligenerans</taxon>
    </lineage>
</organism>
<dbReference type="RefSeq" id="WP_207276521.1">
    <property type="nucleotide sequence ID" value="NZ_JAFMPK010000047.1"/>
</dbReference>
<dbReference type="Proteomes" id="UP000664617">
    <property type="component" value="Unassembled WGS sequence"/>
</dbReference>
<evidence type="ECO:0000259" key="5">
    <source>
        <dbReference type="Pfam" id="PF13470"/>
    </source>
</evidence>
<evidence type="ECO:0000256" key="1">
    <source>
        <dbReference type="ARBA" id="ARBA00022722"/>
    </source>
</evidence>
<keyword evidence="2" id="KW-0479">Metal-binding</keyword>
<reference evidence="6 7" key="1">
    <citation type="submission" date="2021-03" db="EMBL/GenBank/DDBJ databases">
        <authorList>
            <person name="Xin L."/>
        </authorList>
    </citation>
    <scope>NUCLEOTIDE SEQUENCE [LARGE SCALE GENOMIC DNA]</scope>
    <source>
        <strain evidence="6 7">XHU 5031</strain>
    </source>
</reference>
<keyword evidence="4" id="KW-0460">Magnesium</keyword>
<reference evidence="7" key="2">
    <citation type="submission" date="2023-07" db="EMBL/GenBank/DDBJ databases">
        <title>Myceligenerans salitolerans sp. nov., a halotolerant actinomycete isolated from a salt lake in Xinjiang, China.</title>
        <authorList>
            <person name="Guan T."/>
        </authorList>
    </citation>
    <scope>NUCLEOTIDE SEQUENCE [LARGE SCALE GENOMIC DNA]</scope>
    <source>
        <strain evidence="7">XHU 5031</strain>
    </source>
</reference>
<dbReference type="InterPro" id="IPR002716">
    <property type="entry name" value="PIN_dom"/>
</dbReference>
<evidence type="ECO:0000313" key="7">
    <source>
        <dbReference type="Proteomes" id="UP000664617"/>
    </source>
</evidence>
<evidence type="ECO:0000256" key="3">
    <source>
        <dbReference type="ARBA" id="ARBA00022801"/>
    </source>
</evidence>
<name>A0ABS3IC35_9MICO</name>
<keyword evidence="3" id="KW-0378">Hydrolase</keyword>
<gene>
    <name evidence="6" type="ORF">J0911_16330</name>
</gene>